<feature type="compositionally biased region" description="Basic and acidic residues" evidence="1">
    <location>
        <begin position="19"/>
        <end position="32"/>
    </location>
</feature>
<dbReference type="OrthoDB" id="5421971at2759"/>
<name>A0A194VLS6_CYTMA</name>
<reference evidence="2" key="1">
    <citation type="submission" date="2014-12" db="EMBL/GenBank/DDBJ databases">
        <title>Genome Sequence of Valsa Canker Pathogens Uncovers a Specific Adaption of Colonization on Woody Bark.</title>
        <authorList>
            <person name="Yin Z."/>
            <person name="Liu H."/>
            <person name="Gao X."/>
            <person name="Li Z."/>
            <person name="Song N."/>
            <person name="Ke X."/>
            <person name="Dai Q."/>
            <person name="Wu Y."/>
            <person name="Sun Y."/>
            <person name="Xu J.-R."/>
            <person name="Kang Z.K."/>
            <person name="Wang L."/>
            <person name="Huang L."/>
        </authorList>
    </citation>
    <scope>NUCLEOTIDE SEQUENCE [LARGE SCALE GENOMIC DNA]</scope>
    <source>
        <strain evidence="2">03-8</strain>
    </source>
</reference>
<feature type="region of interest" description="Disordered" evidence="1">
    <location>
        <begin position="1"/>
        <end position="47"/>
    </location>
</feature>
<sequence length="170" mass="18741">MRREPEVAGRGRPGGRLKAARDSAELRREKGQESQQARGDLFPSDEEWEEAVPLDDKFAMALNRVHGRASNRTWSSKGKTPVESEARQPSAVYWLAVDKPNTVTPLCLAPATLLQDELNAMPYLSTNDRIDNYGAFVAARQTTEYLPGGPFGGVRRVLLTGKLGASIMEQ</sequence>
<dbReference type="Proteomes" id="UP000078559">
    <property type="component" value="Chromosome 1"/>
</dbReference>
<evidence type="ECO:0000313" key="2">
    <source>
        <dbReference type="EMBL" id="KUI65136.1"/>
    </source>
</evidence>
<evidence type="ECO:0000313" key="3">
    <source>
        <dbReference type="Proteomes" id="UP000078559"/>
    </source>
</evidence>
<proteinExistence type="predicted"/>
<protein>
    <submittedName>
        <fullName evidence="2">Uncharacterized protein</fullName>
    </submittedName>
</protein>
<dbReference type="EMBL" id="CM003098">
    <property type="protein sequence ID" value="KUI65136.1"/>
    <property type="molecule type" value="Genomic_DNA"/>
</dbReference>
<accession>A0A194VLS6</accession>
<dbReference type="AlphaFoldDB" id="A0A194VLS6"/>
<organism evidence="2 3">
    <name type="scientific">Cytospora mali</name>
    <name type="common">Apple Valsa canker fungus</name>
    <name type="synonym">Valsa mali</name>
    <dbReference type="NCBI Taxonomy" id="578113"/>
    <lineage>
        <taxon>Eukaryota</taxon>
        <taxon>Fungi</taxon>
        <taxon>Dikarya</taxon>
        <taxon>Ascomycota</taxon>
        <taxon>Pezizomycotina</taxon>
        <taxon>Sordariomycetes</taxon>
        <taxon>Sordariomycetidae</taxon>
        <taxon>Diaporthales</taxon>
        <taxon>Cytosporaceae</taxon>
        <taxon>Cytospora</taxon>
    </lineage>
</organism>
<gene>
    <name evidence="2" type="ORF">VM1G_00661</name>
</gene>
<evidence type="ECO:0000256" key="1">
    <source>
        <dbReference type="SAM" id="MobiDB-lite"/>
    </source>
</evidence>
<keyword evidence="3" id="KW-1185">Reference proteome</keyword>